<feature type="domain" description="EamA" evidence="7">
    <location>
        <begin position="4"/>
        <end position="133"/>
    </location>
</feature>
<dbReference type="HOGENOM" id="CLU_033863_21_3_7"/>
<dbReference type="KEGG" id="nam:NAMH_0581"/>
<comment type="subcellular location">
    <subcellularLocation>
        <location evidence="1">Cell membrane</location>
        <topology evidence="1">Multi-pass membrane protein</topology>
    </subcellularLocation>
</comment>
<name>B9L8P0_NAUPA</name>
<dbReference type="AlphaFoldDB" id="B9L8P0"/>
<evidence type="ECO:0000256" key="2">
    <source>
        <dbReference type="ARBA" id="ARBA00022475"/>
    </source>
</evidence>
<evidence type="ECO:0000256" key="5">
    <source>
        <dbReference type="ARBA" id="ARBA00023136"/>
    </source>
</evidence>
<feature type="transmembrane region" description="Helical" evidence="6">
    <location>
        <begin position="90"/>
        <end position="109"/>
    </location>
</feature>
<feature type="transmembrane region" description="Helical" evidence="6">
    <location>
        <begin position="30"/>
        <end position="52"/>
    </location>
</feature>
<feature type="transmembrane region" description="Helical" evidence="6">
    <location>
        <begin position="203"/>
        <end position="221"/>
    </location>
</feature>
<evidence type="ECO:0000256" key="3">
    <source>
        <dbReference type="ARBA" id="ARBA00022692"/>
    </source>
</evidence>
<evidence type="ECO:0000313" key="8">
    <source>
        <dbReference type="EMBL" id="ACM92651.1"/>
    </source>
</evidence>
<dbReference type="eggNOG" id="COG0697">
    <property type="taxonomic scope" value="Bacteria"/>
</dbReference>
<gene>
    <name evidence="8" type="ordered locus">NAMH_0581</name>
</gene>
<feature type="domain" description="EamA" evidence="7">
    <location>
        <begin position="142"/>
        <end position="272"/>
    </location>
</feature>
<feature type="transmembrane region" description="Helical" evidence="6">
    <location>
        <begin position="233"/>
        <end position="251"/>
    </location>
</feature>
<dbReference type="Proteomes" id="UP000000448">
    <property type="component" value="Chromosome"/>
</dbReference>
<evidence type="ECO:0000259" key="7">
    <source>
        <dbReference type="Pfam" id="PF00892"/>
    </source>
</evidence>
<dbReference type="SUPFAM" id="SSF103481">
    <property type="entry name" value="Multidrug resistance efflux transporter EmrE"/>
    <property type="match status" value="2"/>
</dbReference>
<evidence type="ECO:0000313" key="9">
    <source>
        <dbReference type="Proteomes" id="UP000000448"/>
    </source>
</evidence>
<feature type="transmembrane region" description="Helical" evidence="6">
    <location>
        <begin position="64"/>
        <end position="84"/>
    </location>
</feature>
<dbReference type="RefSeq" id="WP_012664022.1">
    <property type="nucleotide sequence ID" value="NC_012115.1"/>
</dbReference>
<accession>B9L8P0</accession>
<dbReference type="InterPro" id="IPR037185">
    <property type="entry name" value="EmrE-like"/>
</dbReference>
<keyword evidence="4 6" id="KW-1133">Transmembrane helix</keyword>
<evidence type="ECO:0000256" key="4">
    <source>
        <dbReference type="ARBA" id="ARBA00022989"/>
    </source>
</evidence>
<organism evidence="8 9">
    <name type="scientific">Nautilia profundicola (strain ATCC BAA-1463 / DSM 18972 / AmH)</name>
    <dbReference type="NCBI Taxonomy" id="598659"/>
    <lineage>
        <taxon>Bacteria</taxon>
        <taxon>Pseudomonadati</taxon>
        <taxon>Campylobacterota</taxon>
        <taxon>Epsilonproteobacteria</taxon>
        <taxon>Nautiliales</taxon>
        <taxon>Nautiliaceae</taxon>
        <taxon>Nautilia</taxon>
    </lineage>
</organism>
<keyword evidence="2" id="KW-1003">Cell membrane</keyword>
<dbReference type="EMBL" id="CP001279">
    <property type="protein sequence ID" value="ACM92651.1"/>
    <property type="molecule type" value="Genomic_DNA"/>
</dbReference>
<reference evidence="8 9" key="1">
    <citation type="journal article" date="2009" name="PLoS Genet.">
        <title>Adaptations to submarine hydrothermal environments exemplified by the genome of Nautilia profundicola.</title>
        <authorList>
            <person name="Campbell B.J."/>
            <person name="Smith J.L."/>
            <person name="Hanson T.E."/>
            <person name="Klotz M.G."/>
            <person name="Stein L.Y."/>
            <person name="Lee C.K."/>
            <person name="Wu D."/>
            <person name="Robinson J.M."/>
            <person name="Khouri H.M."/>
            <person name="Eisen J.A."/>
            <person name="Cary S.C."/>
        </authorList>
    </citation>
    <scope>NUCLEOTIDE SEQUENCE [LARGE SCALE GENOMIC DNA]</scope>
    <source>
        <strain evidence="9">ATCC BAA-1463 / DSM 18972 / AmH</strain>
    </source>
</reference>
<keyword evidence="9" id="KW-1185">Reference proteome</keyword>
<feature type="transmembrane region" description="Helical" evidence="6">
    <location>
        <begin position="7"/>
        <end position="24"/>
    </location>
</feature>
<dbReference type="Pfam" id="PF00892">
    <property type="entry name" value="EamA"/>
    <property type="match status" value="2"/>
</dbReference>
<feature type="transmembrane region" description="Helical" evidence="6">
    <location>
        <begin position="170"/>
        <end position="191"/>
    </location>
</feature>
<sequence length="287" mass="32452">MINFADFLLLIVAIFWGITFKLVQNAIADIPVFMFLFLRFFLAFLLMFIIFYKKISFDKNSIKAAFILGIFNFLVFSFQTFGLLYSPSSVVAFITGLYVILTPIVAFFLFKKHISIYAIIGVILAFLGIYLLTGADISGFGKGEILTLISTVFVAFHINYTDIYSKKYNLYTLVTFQFLAVGILSLIFVPFEKGNITFSKDVLIALIVTVLFATVFAYFIQTYAQKFTTPTKTAIIFAMEPVSAAIFGYFYGEHLSFIQIIGAVLVIFAMLVAETGDLFFRKIFKFS</sequence>
<feature type="transmembrane region" description="Helical" evidence="6">
    <location>
        <begin position="257"/>
        <end position="280"/>
    </location>
</feature>
<proteinExistence type="predicted"/>
<evidence type="ECO:0000256" key="6">
    <source>
        <dbReference type="SAM" id="Phobius"/>
    </source>
</evidence>
<keyword evidence="3 6" id="KW-0812">Transmembrane</keyword>
<dbReference type="GO" id="GO:0005886">
    <property type="term" value="C:plasma membrane"/>
    <property type="evidence" value="ECO:0007669"/>
    <property type="project" value="UniProtKB-SubCell"/>
</dbReference>
<keyword evidence="5 6" id="KW-0472">Membrane</keyword>
<dbReference type="InterPro" id="IPR000620">
    <property type="entry name" value="EamA_dom"/>
</dbReference>
<feature type="transmembrane region" description="Helical" evidence="6">
    <location>
        <begin position="116"/>
        <end position="133"/>
    </location>
</feature>
<feature type="transmembrane region" description="Helical" evidence="6">
    <location>
        <begin position="139"/>
        <end position="158"/>
    </location>
</feature>
<evidence type="ECO:0000256" key="1">
    <source>
        <dbReference type="ARBA" id="ARBA00004651"/>
    </source>
</evidence>
<dbReference type="STRING" id="598659.NAMH_0581"/>
<dbReference type="PANTHER" id="PTHR42920:SF5">
    <property type="entry name" value="EAMA DOMAIN-CONTAINING PROTEIN"/>
    <property type="match status" value="1"/>
</dbReference>
<dbReference type="InterPro" id="IPR051258">
    <property type="entry name" value="Diverse_Substrate_Transporter"/>
</dbReference>
<dbReference type="PANTHER" id="PTHR42920">
    <property type="entry name" value="OS03G0707200 PROTEIN-RELATED"/>
    <property type="match status" value="1"/>
</dbReference>
<protein>
    <submittedName>
        <fullName evidence="8">Permeases of the drug/metabolite transporter (DMT) superfamily</fullName>
    </submittedName>
</protein>